<dbReference type="Gene3D" id="3.40.50.1820">
    <property type="entry name" value="alpha/beta hydrolase"/>
    <property type="match status" value="1"/>
</dbReference>
<proteinExistence type="predicted"/>
<dbReference type="STRING" id="561061.SAMN05660862_2496"/>
<dbReference type="Pfam" id="PF20434">
    <property type="entry name" value="BD-FAE"/>
    <property type="match status" value="1"/>
</dbReference>
<organism evidence="3 4">
    <name type="scientific">Sphingobacterium psychroaquaticum</name>
    <dbReference type="NCBI Taxonomy" id="561061"/>
    <lineage>
        <taxon>Bacteria</taxon>
        <taxon>Pseudomonadati</taxon>
        <taxon>Bacteroidota</taxon>
        <taxon>Sphingobacteriia</taxon>
        <taxon>Sphingobacteriales</taxon>
        <taxon>Sphingobacteriaceae</taxon>
        <taxon>Sphingobacterium</taxon>
    </lineage>
</organism>
<dbReference type="PANTHER" id="PTHR48081">
    <property type="entry name" value="AB HYDROLASE SUPERFAMILY PROTEIN C4A8.06C"/>
    <property type="match status" value="1"/>
</dbReference>
<gene>
    <name evidence="3" type="ORF">SAMN05660862_2496</name>
</gene>
<dbReference type="InterPro" id="IPR050300">
    <property type="entry name" value="GDXG_lipolytic_enzyme"/>
</dbReference>
<evidence type="ECO:0000313" key="4">
    <source>
        <dbReference type="Proteomes" id="UP000192980"/>
    </source>
</evidence>
<accession>A0A1X7K4S1</accession>
<name>A0A1X7K4S1_9SPHI</name>
<dbReference type="Proteomes" id="UP000192980">
    <property type="component" value="Unassembled WGS sequence"/>
</dbReference>
<evidence type="ECO:0000259" key="2">
    <source>
        <dbReference type="Pfam" id="PF20434"/>
    </source>
</evidence>
<dbReference type="EMBL" id="FXAU01000004">
    <property type="protein sequence ID" value="SMG35218.1"/>
    <property type="molecule type" value="Genomic_DNA"/>
</dbReference>
<dbReference type="AlphaFoldDB" id="A0A1X7K4S1"/>
<dbReference type="InterPro" id="IPR049492">
    <property type="entry name" value="BD-FAE-like_dom"/>
</dbReference>
<dbReference type="InterPro" id="IPR029058">
    <property type="entry name" value="AB_hydrolase_fold"/>
</dbReference>
<keyword evidence="4" id="KW-1185">Reference proteome</keyword>
<evidence type="ECO:0000313" key="3">
    <source>
        <dbReference type="EMBL" id="SMG35218.1"/>
    </source>
</evidence>
<keyword evidence="1" id="KW-0378">Hydrolase</keyword>
<dbReference type="PANTHER" id="PTHR48081:SF6">
    <property type="entry name" value="PEPTIDASE S9 PROLYL OLIGOPEPTIDASE CATALYTIC DOMAIN-CONTAINING PROTEIN"/>
    <property type="match status" value="1"/>
</dbReference>
<dbReference type="SUPFAM" id="SSF53474">
    <property type="entry name" value="alpha/beta-Hydrolases"/>
    <property type="match status" value="1"/>
</dbReference>
<evidence type="ECO:0000256" key="1">
    <source>
        <dbReference type="ARBA" id="ARBA00022801"/>
    </source>
</evidence>
<feature type="domain" description="BD-FAE-like" evidence="2">
    <location>
        <begin position="64"/>
        <end position="242"/>
    </location>
</feature>
<reference evidence="3 4" key="1">
    <citation type="submission" date="2017-04" db="EMBL/GenBank/DDBJ databases">
        <authorList>
            <person name="Afonso C.L."/>
            <person name="Miller P.J."/>
            <person name="Scott M.A."/>
            <person name="Spackman E."/>
            <person name="Goraichik I."/>
            <person name="Dimitrov K.M."/>
            <person name="Suarez D.L."/>
            <person name="Swayne D.E."/>
        </authorList>
    </citation>
    <scope>NUCLEOTIDE SEQUENCE [LARGE SCALE GENOMIC DNA]</scope>
    <source>
        <strain evidence="3 4">DSM 22418</strain>
    </source>
</reference>
<dbReference type="GO" id="GO:0016787">
    <property type="term" value="F:hydrolase activity"/>
    <property type="evidence" value="ECO:0007669"/>
    <property type="project" value="UniProtKB-KW"/>
</dbReference>
<sequence length="289" mass="32501">MPINNFMKRLFSFLCFVTMSYYLLAQEKVVLYPTEIPNSKQDISSLSEEDTPVLYKYDGIFSKKAVLIIPGGGYARVALQHEGHDVAKAFNAHGYNAFVLYYRLPKDATMVDRKYGPLQDAQRAMQFIRTHYELEEVGVLGFSAGGHLAASLSTHFDDVKIENIKQIPLRPDFSVLVYPVISMEDAYTHKGSKNNLLGAQPAAADITYFSLDKQVNKGTPPTFLVHAKDDKAVVFENAMLYQEGLRRSGVKNDIFIYDTGGHGFGLNNATDSRKWADAMFEWLEKVDSE</sequence>
<protein>
    <submittedName>
        <fullName evidence="3">Acetyl esterase/lipase</fullName>
    </submittedName>
</protein>